<dbReference type="InterPro" id="IPR036861">
    <property type="entry name" value="Endochitinase-like_sf"/>
</dbReference>
<dbReference type="InterPro" id="IPR002509">
    <property type="entry name" value="NODB_dom"/>
</dbReference>
<dbReference type="PANTHER" id="PTHR46471">
    <property type="entry name" value="CHITIN DEACETYLASE"/>
    <property type="match status" value="1"/>
</dbReference>
<feature type="chain" id="PRO_5047405673" description="Glycoside hydrolase/deacetylase" evidence="8">
    <location>
        <begin position="27"/>
        <end position="358"/>
    </location>
</feature>
<dbReference type="InterPro" id="IPR001002">
    <property type="entry name" value="Chitin-bd_1"/>
</dbReference>
<protein>
    <recommendedName>
        <fullName evidence="13">Glycoside hydrolase/deacetylase</fullName>
    </recommendedName>
</protein>
<reference evidence="11 12" key="1">
    <citation type="submission" date="2023-04" db="EMBL/GenBank/DDBJ databases">
        <title>Genome of Basidiobolus ranarum AG-B5.</title>
        <authorList>
            <person name="Stajich J.E."/>
            <person name="Carter-House D."/>
            <person name="Gryganskyi A."/>
        </authorList>
    </citation>
    <scope>NUCLEOTIDE SEQUENCE [LARGE SCALE GENOMIC DNA]</scope>
    <source>
        <strain evidence="11 12">AG-B5</strain>
    </source>
</reference>
<feature type="disulfide bond" evidence="7">
    <location>
        <begin position="35"/>
        <end position="50"/>
    </location>
</feature>
<comment type="cofactor">
    <cofactor evidence="1">
        <name>Co(2+)</name>
        <dbReference type="ChEBI" id="CHEBI:48828"/>
    </cofactor>
</comment>
<evidence type="ECO:0000259" key="10">
    <source>
        <dbReference type="PROSITE" id="PS51677"/>
    </source>
</evidence>
<dbReference type="InterPro" id="IPR011330">
    <property type="entry name" value="Glyco_hydro/deAcase_b/a-brl"/>
</dbReference>
<feature type="domain" description="NodB homology" evidence="10">
    <location>
        <begin position="96"/>
        <end position="282"/>
    </location>
</feature>
<feature type="disulfide bond" evidence="7">
    <location>
        <begin position="44"/>
        <end position="56"/>
    </location>
</feature>
<dbReference type="PROSITE" id="PS51677">
    <property type="entry name" value="NODB"/>
    <property type="match status" value="1"/>
</dbReference>
<dbReference type="CDD" id="cd00035">
    <property type="entry name" value="ChtBD1"/>
    <property type="match status" value="1"/>
</dbReference>
<dbReference type="PROSITE" id="PS50941">
    <property type="entry name" value="CHIT_BIND_I_2"/>
    <property type="match status" value="1"/>
</dbReference>
<evidence type="ECO:0000256" key="1">
    <source>
        <dbReference type="ARBA" id="ARBA00001941"/>
    </source>
</evidence>
<keyword evidence="5" id="KW-0378">Hydrolase</keyword>
<evidence type="ECO:0000313" key="11">
    <source>
        <dbReference type="EMBL" id="KAK9761005.1"/>
    </source>
</evidence>
<dbReference type="Gene3D" id="3.20.20.370">
    <property type="entry name" value="Glycoside hydrolase/deacetylase"/>
    <property type="match status" value="1"/>
</dbReference>
<keyword evidence="12" id="KW-1185">Reference proteome</keyword>
<dbReference type="InterPro" id="IPR018371">
    <property type="entry name" value="Chitin-binding_1_CS"/>
</dbReference>
<feature type="disulfide bond" evidence="7">
    <location>
        <begin position="67"/>
        <end position="71"/>
    </location>
</feature>
<name>A0ABR2WHL9_9FUNG</name>
<comment type="caution">
    <text evidence="11">The sequence shown here is derived from an EMBL/GenBank/DDBJ whole genome shotgun (WGS) entry which is preliminary data.</text>
</comment>
<evidence type="ECO:0000256" key="6">
    <source>
        <dbReference type="ARBA" id="ARBA00023277"/>
    </source>
</evidence>
<evidence type="ECO:0008006" key="13">
    <source>
        <dbReference type="Google" id="ProtNLM"/>
    </source>
</evidence>
<evidence type="ECO:0000256" key="4">
    <source>
        <dbReference type="ARBA" id="ARBA00022729"/>
    </source>
</evidence>
<sequence>MLPKSSFSIYTLSVIAVLSAIGGVIGAADPSKLGCSPGNPMVQCPVGFCCSEHGFCGQSEEFCKVNCGFQCDGHPEASNEPVPSVGTYIHQCNIPGTVAMTFDDGVNPLTSQLLDILKAKGLHVTFFILGNTLENPNMEPILKRAYDEGHHIASHTYGHIDTSLGAFPESMVREDMAKNEEAIYKIIGKRTRYLRPPTGSSSPEQLKLMAKLGYQVVFWNMDTNDWRHNDAQKVKEVYAEGLNNMDPKKHQILSLHHDIHNASIIAAPDLIKMVEDACFKIVTVPECLGDKQWYKDESEHPGHQVPSIDAKCVPKYTSLSDNNASEDAFTTAQDQSTASIVAPTLVYSAIIFVALALL</sequence>
<gene>
    <name evidence="11" type="ORF">K7432_014441</name>
</gene>
<keyword evidence="2 7" id="KW-0147">Chitin-binding</keyword>
<evidence type="ECO:0000256" key="5">
    <source>
        <dbReference type="ARBA" id="ARBA00022801"/>
    </source>
</evidence>
<proteinExistence type="predicted"/>
<dbReference type="EMBL" id="JASJQH010001639">
    <property type="protein sequence ID" value="KAK9761005.1"/>
    <property type="molecule type" value="Genomic_DNA"/>
</dbReference>
<evidence type="ECO:0000256" key="8">
    <source>
        <dbReference type="SAM" id="SignalP"/>
    </source>
</evidence>
<evidence type="ECO:0000313" key="12">
    <source>
        <dbReference type="Proteomes" id="UP001479436"/>
    </source>
</evidence>
<evidence type="ECO:0000256" key="7">
    <source>
        <dbReference type="PROSITE-ProRule" id="PRU00261"/>
    </source>
</evidence>
<keyword evidence="4 8" id="KW-0732">Signal</keyword>
<dbReference type="PROSITE" id="PS00026">
    <property type="entry name" value="CHIT_BIND_I_1"/>
    <property type="match status" value="1"/>
</dbReference>
<evidence type="ECO:0000256" key="2">
    <source>
        <dbReference type="ARBA" id="ARBA00022669"/>
    </source>
</evidence>
<evidence type="ECO:0000259" key="9">
    <source>
        <dbReference type="PROSITE" id="PS50941"/>
    </source>
</evidence>
<dbReference type="Proteomes" id="UP001479436">
    <property type="component" value="Unassembled WGS sequence"/>
</dbReference>
<feature type="domain" description="Chitin-binding type-1" evidence="9">
    <location>
        <begin position="32"/>
        <end position="73"/>
    </location>
</feature>
<feature type="disulfide bond" evidence="7">
    <location>
        <begin position="49"/>
        <end position="63"/>
    </location>
</feature>
<keyword evidence="7" id="KW-1015">Disulfide bond</keyword>
<dbReference type="SUPFAM" id="SSF57016">
    <property type="entry name" value="Plant lectins/antimicrobial peptides"/>
    <property type="match status" value="1"/>
</dbReference>
<evidence type="ECO:0000256" key="3">
    <source>
        <dbReference type="ARBA" id="ARBA00022723"/>
    </source>
</evidence>
<dbReference type="Gene3D" id="3.30.60.10">
    <property type="entry name" value="Endochitinase-like"/>
    <property type="match status" value="1"/>
</dbReference>
<dbReference type="SUPFAM" id="SSF88713">
    <property type="entry name" value="Glycoside hydrolase/deacetylase"/>
    <property type="match status" value="1"/>
</dbReference>
<dbReference type="PANTHER" id="PTHR46471:SF2">
    <property type="entry name" value="CHITIN DEACETYLASE-RELATED"/>
    <property type="match status" value="1"/>
</dbReference>
<keyword evidence="3" id="KW-0479">Metal-binding</keyword>
<dbReference type="Pfam" id="PF01522">
    <property type="entry name" value="Polysacc_deac_1"/>
    <property type="match status" value="1"/>
</dbReference>
<keyword evidence="6" id="KW-0119">Carbohydrate metabolism</keyword>
<organism evidence="11 12">
    <name type="scientific">Basidiobolus ranarum</name>
    <dbReference type="NCBI Taxonomy" id="34480"/>
    <lineage>
        <taxon>Eukaryota</taxon>
        <taxon>Fungi</taxon>
        <taxon>Fungi incertae sedis</taxon>
        <taxon>Zoopagomycota</taxon>
        <taxon>Entomophthoromycotina</taxon>
        <taxon>Basidiobolomycetes</taxon>
        <taxon>Basidiobolales</taxon>
        <taxon>Basidiobolaceae</taxon>
        <taxon>Basidiobolus</taxon>
    </lineage>
</organism>
<feature type="signal peptide" evidence="8">
    <location>
        <begin position="1"/>
        <end position="26"/>
    </location>
</feature>
<accession>A0ABR2WHL9</accession>